<dbReference type="InterPro" id="IPR018170">
    <property type="entry name" value="Aldo/ket_reductase_CS"/>
</dbReference>
<evidence type="ECO:0000313" key="2">
    <source>
        <dbReference type="EMBL" id="MFC6713820.1"/>
    </source>
</evidence>
<dbReference type="PRINTS" id="PR00069">
    <property type="entry name" value="ALDKETRDTASE"/>
</dbReference>
<accession>A0ABW2ATM8</accession>
<evidence type="ECO:0000313" key="3">
    <source>
        <dbReference type="Proteomes" id="UP001596356"/>
    </source>
</evidence>
<name>A0ABW2ATM8_9MICO</name>
<reference evidence="3" key="1">
    <citation type="journal article" date="2019" name="Int. J. Syst. Evol. Microbiol.">
        <title>The Global Catalogue of Microorganisms (GCM) 10K type strain sequencing project: providing services to taxonomists for standard genome sequencing and annotation.</title>
        <authorList>
            <consortium name="The Broad Institute Genomics Platform"/>
            <consortium name="The Broad Institute Genome Sequencing Center for Infectious Disease"/>
            <person name="Wu L."/>
            <person name="Ma J."/>
        </authorList>
    </citation>
    <scope>NUCLEOTIDE SEQUENCE [LARGE SCALE GENOMIC DNA]</scope>
    <source>
        <strain evidence="3">NBRC 106593</strain>
    </source>
</reference>
<feature type="domain" description="NADP-dependent oxidoreductase" evidence="1">
    <location>
        <begin position="16"/>
        <end position="308"/>
    </location>
</feature>
<dbReference type="InterPro" id="IPR036812">
    <property type="entry name" value="NAD(P)_OxRdtase_dom_sf"/>
</dbReference>
<dbReference type="Proteomes" id="UP001596356">
    <property type="component" value="Unassembled WGS sequence"/>
</dbReference>
<dbReference type="PANTHER" id="PTHR43364:SF18">
    <property type="entry name" value="OXIDOREDUCTASE"/>
    <property type="match status" value="1"/>
</dbReference>
<organism evidence="2 3">
    <name type="scientific">Branchiibius cervicis</name>
    <dbReference type="NCBI Taxonomy" id="908252"/>
    <lineage>
        <taxon>Bacteria</taxon>
        <taxon>Bacillati</taxon>
        <taxon>Actinomycetota</taxon>
        <taxon>Actinomycetes</taxon>
        <taxon>Micrococcales</taxon>
        <taxon>Dermacoccaceae</taxon>
        <taxon>Branchiibius</taxon>
    </lineage>
</organism>
<dbReference type="InterPro" id="IPR020471">
    <property type="entry name" value="AKR"/>
</dbReference>
<proteinExistence type="predicted"/>
<dbReference type="Pfam" id="PF00248">
    <property type="entry name" value="Aldo_ket_red"/>
    <property type="match status" value="1"/>
</dbReference>
<protein>
    <submittedName>
        <fullName evidence="2">Aldo/keto reductase</fullName>
    </submittedName>
</protein>
<dbReference type="InterPro" id="IPR050523">
    <property type="entry name" value="AKR_Detox_Biosynth"/>
</dbReference>
<gene>
    <name evidence="2" type="ORF">ACFQBT_08280</name>
</gene>
<dbReference type="PANTHER" id="PTHR43364">
    <property type="entry name" value="NADH-SPECIFIC METHYLGLYOXAL REDUCTASE-RELATED"/>
    <property type="match status" value="1"/>
</dbReference>
<sequence>MRIQSVGDSGLRVSSLTLGTMGWGEQVDPDSARQLFTQFRDAGGRSFDTAYGYGGGTAETILGELLSPAERDQVCLIGKAGISRTSGARMVDVSRGTLMRQLEESLRRLGVDYLDVWLVHTWDSQVPLAETMSALEAAQRSGRARYVGVSNYSGWQFTAAASILREARIPLVANEIEYNLLARSADTEVIPAAQYAGAGILAWSPLAGGVLTGKYRHGTPADSRAASGQHERWAERYLGEATSPVVNAVLTAAAGLEVSPAEVSLAWVRDRVASSIVGARTTTQLASLLRSEELTIPDAVREALDEVSATSA</sequence>
<evidence type="ECO:0000259" key="1">
    <source>
        <dbReference type="Pfam" id="PF00248"/>
    </source>
</evidence>
<dbReference type="RefSeq" id="WP_377821868.1">
    <property type="nucleotide sequence ID" value="NZ_JBHSWJ010000002.1"/>
</dbReference>
<dbReference type="PROSITE" id="PS00062">
    <property type="entry name" value="ALDOKETO_REDUCTASE_2"/>
    <property type="match status" value="1"/>
</dbReference>
<keyword evidence="3" id="KW-1185">Reference proteome</keyword>
<comment type="caution">
    <text evidence="2">The sequence shown here is derived from an EMBL/GenBank/DDBJ whole genome shotgun (WGS) entry which is preliminary data.</text>
</comment>
<dbReference type="InterPro" id="IPR023210">
    <property type="entry name" value="NADP_OxRdtase_dom"/>
</dbReference>
<dbReference type="EMBL" id="JBHSWJ010000002">
    <property type="protein sequence ID" value="MFC6713820.1"/>
    <property type="molecule type" value="Genomic_DNA"/>
</dbReference>
<dbReference type="SUPFAM" id="SSF51430">
    <property type="entry name" value="NAD(P)-linked oxidoreductase"/>
    <property type="match status" value="1"/>
</dbReference>
<dbReference type="Gene3D" id="3.20.20.100">
    <property type="entry name" value="NADP-dependent oxidoreductase domain"/>
    <property type="match status" value="1"/>
</dbReference>